<dbReference type="Proteomes" id="UP000886819">
    <property type="component" value="Unassembled WGS sequence"/>
</dbReference>
<feature type="domain" description="Fumarate lyase N-terminal" evidence="7">
    <location>
        <begin position="8"/>
        <end position="302"/>
    </location>
</feature>
<dbReference type="InterPro" id="IPR008948">
    <property type="entry name" value="L-Aspartase-like"/>
</dbReference>
<dbReference type="GO" id="GO:0004056">
    <property type="term" value="F:argininosuccinate lyase activity"/>
    <property type="evidence" value="ECO:0007669"/>
    <property type="project" value="UniProtKB-UniRule"/>
</dbReference>
<dbReference type="FunFam" id="1.10.40.30:FF:000001">
    <property type="entry name" value="Argininosuccinate lyase"/>
    <property type="match status" value="1"/>
</dbReference>
<feature type="domain" description="Argininosuccinate lyase C-terminal" evidence="8">
    <location>
        <begin position="365"/>
        <end position="433"/>
    </location>
</feature>
<dbReference type="PANTHER" id="PTHR43814">
    <property type="entry name" value="ARGININOSUCCINATE LYASE"/>
    <property type="match status" value="1"/>
</dbReference>
<keyword evidence="4 6" id="KW-0028">Amino-acid biosynthesis</keyword>
<comment type="similarity">
    <text evidence="6">Belongs to the lyase 1 family. Argininosuccinate lyase subfamily.</text>
</comment>
<gene>
    <name evidence="6 9" type="primary">argH</name>
    <name evidence="9" type="ORF">IAA66_03320</name>
</gene>
<evidence type="ECO:0000256" key="3">
    <source>
        <dbReference type="ARBA" id="ARBA00022571"/>
    </source>
</evidence>
<dbReference type="GO" id="GO:0042450">
    <property type="term" value="P:L-arginine biosynthetic process via ornithine"/>
    <property type="evidence" value="ECO:0007669"/>
    <property type="project" value="UniProtKB-UniRule"/>
</dbReference>
<keyword evidence="5 6" id="KW-0456">Lyase</keyword>
<dbReference type="PRINTS" id="PR00149">
    <property type="entry name" value="FUMRATELYASE"/>
</dbReference>
<accession>A0A9D1CI00</accession>
<dbReference type="NCBIfam" id="TIGR00838">
    <property type="entry name" value="argH"/>
    <property type="match status" value="1"/>
</dbReference>
<comment type="catalytic activity">
    <reaction evidence="6">
        <text>2-(N(omega)-L-arginino)succinate = fumarate + L-arginine</text>
        <dbReference type="Rhea" id="RHEA:24020"/>
        <dbReference type="ChEBI" id="CHEBI:29806"/>
        <dbReference type="ChEBI" id="CHEBI:32682"/>
        <dbReference type="ChEBI" id="CHEBI:57472"/>
        <dbReference type="EC" id="4.3.2.1"/>
    </reaction>
</comment>
<reference evidence="9" key="1">
    <citation type="submission" date="2020-10" db="EMBL/GenBank/DDBJ databases">
        <authorList>
            <person name="Gilroy R."/>
        </authorList>
    </citation>
    <scope>NUCLEOTIDE SEQUENCE</scope>
    <source>
        <strain evidence="9">ChiHile30-977</strain>
    </source>
</reference>
<dbReference type="InterPro" id="IPR020557">
    <property type="entry name" value="Fumarate_lyase_CS"/>
</dbReference>
<dbReference type="AlphaFoldDB" id="A0A9D1CI00"/>
<dbReference type="InterPro" id="IPR022761">
    <property type="entry name" value="Fumarate_lyase_N"/>
</dbReference>
<dbReference type="Gene3D" id="1.10.275.10">
    <property type="entry name" value="Fumarase/aspartase (N-terminal domain)"/>
    <property type="match status" value="1"/>
</dbReference>
<evidence type="ECO:0000313" key="10">
    <source>
        <dbReference type="Proteomes" id="UP000886819"/>
    </source>
</evidence>
<evidence type="ECO:0000256" key="1">
    <source>
        <dbReference type="ARBA" id="ARBA00004941"/>
    </source>
</evidence>
<evidence type="ECO:0000256" key="4">
    <source>
        <dbReference type="ARBA" id="ARBA00022605"/>
    </source>
</evidence>
<name>A0A9D1CI00_9FIRM</name>
<keyword evidence="3 6" id="KW-0055">Arginine biosynthesis</keyword>
<dbReference type="HAMAP" id="MF_00006">
    <property type="entry name" value="Arg_succ_lyase"/>
    <property type="match status" value="1"/>
</dbReference>
<dbReference type="EC" id="4.3.2.1" evidence="2 6"/>
<evidence type="ECO:0000259" key="7">
    <source>
        <dbReference type="Pfam" id="PF00206"/>
    </source>
</evidence>
<evidence type="ECO:0000259" key="8">
    <source>
        <dbReference type="Pfam" id="PF14698"/>
    </source>
</evidence>
<organism evidence="9 10">
    <name type="scientific">Candidatus Avichristensenella intestinipullorum</name>
    <dbReference type="NCBI Taxonomy" id="2840693"/>
    <lineage>
        <taxon>Bacteria</taxon>
        <taxon>Bacillati</taxon>
        <taxon>Bacillota</taxon>
        <taxon>Clostridia</taxon>
        <taxon>Candidatus Avichristensenella</taxon>
    </lineage>
</organism>
<dbReference type="Pfam" id="PF00206">
    <property type="entry name" value="Lyase_1"/>
    <property type="match status" value="1"/>
</dbReference>
<dbReference type="Gene3D" id="1.20.200.10">
    <property type="entry name" value="Fumarase/aspartase (Central domain)"/>
    <property type="match status" value="1"/>
</dbReference>
<protein>
    <recommendedName>
        <fullName evidence="2 6">Argininosuccinate lyase</fullName>
        <shortName evidence="6">ASAL</shortName>
        <ecNumber evidence="2 6">4.3.2.1</ecNumber>
    </recommendedName>
    <alternativeName>
        <fullName evidence="6">Arginosuccinase</fullName>
    </alternativeName>
</protein>
<dbReference type="InterPro" id="IPR009049">
    <property type="entry name" value="Argininosuccinate_lyase"/>
</dbReference>
<dbReference type="FunFam" id="1.20.200.10:FF:000015">
    <property type="entry name" value="argininosuccinate lyase isoform X2"/>
    <property type="match status" value="1"/>
</dbReference>
<evidence type="ECO:0000256" key="2">
    <source>
        <dbReference type="ARBA" id="ARBA00012338"/>
    </source>
</evidence>
<dbReference type="InterPro" id="IPR024083">
    <property type="entry name" value="Fumarase/histidase_N"/>
</dbReference>
<evidence type="ECO:0000313" key="9">
    <source>
        <dbReference type="EMBL" id="HIQ62601.1"/>
    </source>
</evidence>
<dbReference type="EMBL" id="DVFI01000045">
    <property type="protein sequence ID" value="HIQ62601.1"/>
    <property type="molecule type" value="Genomic_DNA"/>
</dbReference>
<dbReference type="GO" id="GO:0005829">
    <property type="term" value="C:cytosol"/>
    <property type="evidence" value="ECO:0007669"/>
    <property type="project" value="TreeGrafter"/>
</dbReference>
<proteinExistence type="inferred from homology"/>
<comment type="caution">
    <text evidence="9">The sequence shown here is derived from an EMBL/GenBank/DDBJ whole genome shotgun (WGS) entry which is preliminary data.</text>
</comment>
<dbReference type="SUPFAM" id="SSF48557">
    <property type="entry name" value="L-aspartase-like"/>
    <property type="match status" value="1"/>
</dbReference>
<dbReference type="InterPro" id="IPR029419">
    <property type="entry name" value="Arg_succ_lyase_C"/>
</dbReference>
<dbReference type="PROSITE" id="PS00163">
    <property type="entry name" value="FUMARATE_LYASES"/>
    <property type="match status" value="1"/>
</dbReference>
<sequence length="459" mass="50312">MSAKLWGGRFEKATAGIVDAFNASIAFDQRLFRQDIRGSIAHATMLGEQGIIPQADADRIVEGLRGILADAEAGRIQWRQDAEDIHMNVEALLTDRIGEAGKRLHTGRSRNDQVALDMRLYTMDACLEMKAGVEALCEALLQTAEAHLQTMMSGYTHLQKAQPITLAHHLMAYVQMFLRDRERFAQAHARAAVMPLGSGALAGTTYPLNRGRVAELLGFPAVTQNSLDGVSDRDFALDFLYAASVTMMHLSRFCEELCLWSSQEFSYVVMDDAYSTGSSIMPQKKNPDVAELVRGKTGRVYGDLQALLVTLKGLPLAYNKDMQEDKEALFDAHDTLSICLKVFTAMFETLTFRTERMERGAAEGFANATDAADYLVRHGLAFRDAHEVVGRLVAYCVKENKALLDLPLETLQTFSPAFEADVFEAISPQACVALRNLPGGPAPEAVKAAIAAAREALAS</sequence>
<dbReference type="CDD" id="cd01359">
    <property type="entry name" value="Argininosuccinate_lyase"/>
    <property type="match status" value="1"/>
</dbReference>
<dbReference type="PANTHER" id="PTHR43814:SF1">
    <property type="entry name" value="ARGININOSUCCINATE LYASE"/>
    <property type="match status" value="1"/>
</dbReference>
<reference evidence="9" key="2">
    <citation type="journal article" date="2021" name="PeerJ">
        <title>Extensive microbial diversity within the chicken gut microbiome revealed by metagenomics and culture.</title>
        <authorList>
            <person name="Gilroy R."/>
            <person name="Ravi A."/>
            <person name="Getino M."/>
            <person name="Pursley I."/>
            <person name="Horton D.L."/>
            <person name="Alikhan N.F."/>
            <person name="Baker D."/>
            <person name="Gharbi K."/>
            <person name="Hall N."/>
            <person name="Watson M."/>
            <person name="Adriaenssens E.M."/>
            <person name="Foster-Nyarko E."/>
            <person name="Jarju S."/>
            <person name="Secka A."/>
            <person name="Antonio M."/>
            <person name="Oren A."/>
            <person name="Chaudhuri R.R."/>
            <person name="La Ragione R."/>
            <person name="Hildebrand F."/>
            <person name="Pallen M.J."/>
        </authorList>
    </citation>
    <scope>NUCLEOTIDE SEQUENCE</scope>
    <source>
        <strain evidence="9">ChiHile30-977</strain>
    </source>
</reference>
<dbReference type="FunFam" id="1.10.275.10:FF:000002">
    <property type="entry name" value="Argininosuccinate lyase"/>
    <property type="match status" value="1"/>
</dbReference>
<evidence type="ECO:0000256" key="6">
    <source>
        <dbReference type="HAMAP-Rule" id="MF_00006"/>
    </source>
</evidence>
<evidence type="ECO:0000256" key="5">
    <source>
        <dbReference type="ARBA" id="ARBA00023239"/>
    </source>
</evidence>
<dbReference type="Gene3D" id="1.10.40.30">
    <property type="entry name" value="Fumarase/aspartase (C-terminal domain)"/>
    <property type="match status" value="1"/>
</dbReference>
<dbReference type="InterPro" id="IPR000362">
    <property type="entry name" value="Fumarate_lyase_fam"/>
</dbReference>
<dbReference type="PRINTS" id="PR00145">
    <property type="entry name" value="ARGSUCLYASE"/>
</dbReference>
<keyword evidence="6" id="KW-0963">Cytoplasm</keyword>
<comment type="subcellular location">
    <subcellularLocation>
        <location evidence="6">Cytoplasm</location>
    </subcellularLocation>
</comment>
<comment type="pathway">
    <text evidence="1 6">Amino-acid biosynthesis; L-arginine biosynthesis; L-arginine from L-ornithine and carbamoyl phosphate: step 3/3.</text>
</comment>
<dbReference type="Pfam" id="PF14698">
    <property type="entry name" value="ASL_C2"/>
    <property type="match status" value="1"/>
</dbReference>